<reference evidence="2 3" key="1">
    <citation type="submission" date="2018-06" db="EMBL/GenBank/DDBJ databases">
        <authorList>
            <consortium name="Pathogen Informatics"/>
            <person name="Doyle S."/>
        </authorList>
    </citation>
    <scope>NUCLEOTIDE SEQUENCE [LARGE SCALE GENOMIC DNA]</scope>
    <source>
        <strain evidence="2 3">NCTC9426</strain>
    </source>
</reference>
<accession>A0A378Q0V4</accession>
<dbReference type="PROSITE" id="PS51257">
    <property type="entry name" value="PROKAR_LIPOPROTEIN"/>
    <property type="match status" value="1"/>
</dbReference>
<sequence length="141" mass="14823">MKKLSILCLALFLTACDDPNIQQTAKNLNLDQLGEIGTNLVISAVKTECQNQLNAQENSVADLVFTAEQKANICGCVSDELKGNLTAEKSQSFIKDGQVDTNALTGVVTGAIAKCTAPTASPAPTNADSTQTEPSKPKQEP</sequence>
<proteinExistence type="predicted"/>
<evidence type="ECO:0008006" key="4">
    <source>
        <dbReference type="Google" id="ProtNLM"/>
    </source>
</evidence>
<feature type="region of interest" description="Disordered" evidence="1">
    <location>
        <begin position="117"/>
        <end position="141"/>
    </location>
</feature>
<dbReference type="Proteomes" id="UP000254133">
    <property type="component" value="Unassembled WGS sequence"/>
</dbReference>
<evidence type="ECO:0000256" key="1">
    <source>
        <dbReference type="SAM" id="MobiDB-lite"/>
    </source>
</evidence>
<organism evidence="2 3">
    <name type="scientific">Moraxella bovis</name>
    <dbReference type="NCBI Taxonomy" id="476"/>
    <lineage>
        <taxon>Bacteria</taxon>
        <taxon>Pseudomonadati</taxon>
        <taxon>Pseudomonadota</taxon>
        <taxon>Gammaproteobacteria</taxon>
        <taxon>Moraxellales</taxon>
        <taxon>Moraxellaceae</taxon>
        <taxon>Moraxella</taxon>
    </lineage>
</organism>
<dbReference type="EMBL" id="UGPZ01000003">
    <property type="protein sequence ID" value="STY93828.1"/>
    <property type="molecule type" value="Genomic_DNA"/>
</dbReference>
<name>A0A378Q0V4_MORBO</name>
<dbReference type="RefSeq" id="WP_115370014.1">
    <property type="nucleotide sequence ID" value="NZ_UGPZ01000003.1"/>
</dbReference>
<protein>
    <recommendedName>
        <fullName evidence="4">Lipoprotein</fullName>
    </recommendedName>
</protein>
<dbReference type="AlphaFoldDB" id="A0A378Q0V4"/>
<evidence type="ECO:0000313" key="2">
    <source>
        <dbReference type="EMBL" id="STY93828.1"/>
    </source>
</evidence>
<gene>
    <name evidence="2" type="ORF">NCTC9426_02562</name>
</gene>
<evidence type="ECO:0000313" key="3">
    <source>
        <dbReference type="Proteomes" id="UP000254133"/>
    </source>
</evidence>